<name>A0A402CYF4_9BACT</name>
<dbReference type="GO" id="GO:0048038">
    <property type="term" value="F:quinone binding"/>
    <property type="evidence" value="ECO:0007669"/>
    <property type="project" value="UniProtKB-KW"/>
</dbReference>
<dbReference type="PROSITE" id="PS00667">
    <property type="entry name" value="COMPLEX1_ND1_1"/>
    <property type="match status" value="1"/>
</dbReference>
<dbReference type="Pfam" id="PF00146">
    <property type="entry name" value="NADHdh"/>
    <property type="match status" value="1"/>
</dbReference>
<dbReference type="InterPro" id="IPR001694">
    <property type="entry name" value="NADH_UbQ_OxRdtase_su1/FPO"/>
</dbReference>
<keyword evidence="5" id="KW-0830">Ubiquinone</keyword>
<feature type="transmembrane region" description="Helical" evidence="5">
    <location>
        <begin position="101"/>
        <end position="122"/>
    </location>
</feature>
<dbReference type="RefSeq" id="WP_245992583.1">
    <property type="nucleotide sequence ID" value="NZ_AP025739.1"/>
</dbReference>
<protein>
    <recommendedName>
        <fullName evidence="5">NADH-quinone oxidoreductase subunit H</fullName>
        <ecNumber evidence="5">7.1.1.-</ecNumber>
    </recommendedName>
    <alternativeName>
        <fullName evidence="5">NADH dehydrogenase I subunit H</fullName>
    </alternativeName>
    <alternativeName>
        <fullName evidence="5">NDH-1 subunit H</fullName>
    </alternativeName>
</protein>
<comment type="catalytic activity">
    <reaction evidence="5">
        <text>a quinone + NADH + 5 H(+)(in) = a quinol + NAD(+) + 4 H(+)(out)</text>
        <dbReference type="Rhea" id="RHEA:57888"/>
        <dbReference type="ChEBI" id="CHEBI:15378"/>
        <dbReference type="ChEBI" id="CHEBI:24646"/>
        <dbReference type="ChEBI" id="CHEBI:57540"/>
        <dbReference type="ChEBI" id="CHEBI:57945"/>
        <dbReference type="ChEBI" id="CHEBI:132124"/>
    </reaction>
</comment>
<evidence type="ECO:0000256" key="3">
    <source>
        <dbReference type="ARBA" id="ARBA00022989"/>
    </source>
</evidence>
<proteinExistence type="inferred from homology"/>
<organism evidence="7 8">
    <name type="scientific">Capsulimonas corticalis</name>
    <dbReference type="NCBI Taxonomy" id="2219043"/>
    <lineage>
        <taxon>Bacteria</taxon>
        <taxon>Bacillati</taxon>
        <taxon>Armatimonadota</taxon>
        <taxon>Armatimonadia</taxon>
        <taxon>Capsulimonadales</taxon>
        <taxon>Capsulimonadaceae</taxon>
        <taxon>Capsulimonas</taxon>
    </lineage>
</organism>
<evidence type="ECO:0000256" key="1">
    <source>
        <dbReference type="ARBA" id="ARBA00004141"/>
    </source>
</evidence>
<keyword evidence="8" id="KW-1185">Reference proteome</keyword>
<comment type="similarity">
    <text evidence="5 6">Belongs to the complex I subunit 1 family.</text>
</comment>
<keyword evidence="3 5" id="KW-1133">Transmembrane helix</keyword>
<keyword evidence="4 5" id="KW-0472">Membrane</keyword>
<reference evidence="7 8" key="1">
    <citation type="journal article" date="2019" name="Int. J. Syst. Evol. Microbiol.">
        <title>Capsulimonas corticalis gen. nov., sp. nov., an aerobic capsulated bacterium, of a novel bacterial order, Capsulimonadales ord. nov., of the class Armatimonadia of the phylum Armatimonadetes.</title>
        <authorList>
            <person name="Li J."/>
            <person name="Kudo C."/>
            <person name="Tonouchi A."/>
        </authorList>
    </citation>
    <scope>NUCLEOTIDE SEQUENCE [LARGE SCALE GENOMIC DNA]</scope>
    <source>
        <strain evidence="7 8">AX-7</strain>
    </source>
</reference>
<feature type="transmembrane region" description="Helical" evidence="5">
    <location>
        <begin position="317"/>
        <end position="345"/>
    </location>
</feature>
<sequence length="471" mass="51081">MTPNLFFHYFFNVDPAHTGTGNMPAEYWWIDLIRIVVRVLVGLFAILLVVPPLVWWERRLLGFMQQRQGPNRVGPFGLLQTIADGVKLLLKEDMNPTNVDVVLFVLAPIVFLIPALVTSAVVPWGPSLTWGASAPNVSVGVLYLLAWGSLAVYGVVLAGWASNNKYSLLGGLRSSAQMISYELGMGLAIVTVVLLTGSLSMHDVVMQQGFSSLGLPEWNLLKFFPMGFVAMLIYAISMLAETNRAPFDLPEAETELVAGYHTEYTSMKFAIFFMAEYANMIVVSAICATLFFGGFHAPLLWLDGSFLGPLVGKSSPLLGGIVAALVPVIWLVAKILCGLYFFIWVRATMPRLRYDMLMRAGWLGVLPIALGNILMVAIAMALGYPAGLIAWLVVFGIAFVVFAGSKAANSFTTNSRRDTTVRLYGEAQPYRTVPEHSGHGAQTLPPNALSEAALAAAAQAPLDDAFAAKKG</sequence>
<dbReference type="Proteomes" id="UP000287394">
    <property type="component" value="Chromosome"/>
</dbReference>
<keyword evidence="5 6" id="KW-0520">NAD</keyword>
<keyword evidence="2 5" id="KW-0812">Transmembrane</keyword>
<evidence type="ECO:0000256" key="4">
    <source>
        <dbReference type="ARBA" id="ARBA00023136"/>
    </source>
</evidence>
<evidence type="ECO:0000313" key="8">
    <source>
        <dbReference type="Proteomes" id="UP000287394"/>
    </source>
</evidence>
<dbReference type="AlphaFoldDB" id="A0A402CYF4"/>
<dbReference type="EMBL" id="AP025739">
    <property type="protein sequence ID" value="BDI31362.1"/>
    <property type="molecule type" value="Genomic_DNA"/>
</dbReference>
<gene>
    <name evidence="5" type="primary">nuoH</name>
    <name evidence="7" type="ORF">CCAX7_34130</name>
</gene>
<feature type="transmembrane region" description="Helical" evidence="5">
    <location>
        <begin position="183"/>
        <end position="201"/>
    </location>
</feature>
<dbReference type="EC" id="7.1.1.-" evidence="5"/>
<feature type="transmembrane region" description="Helical" evidence="5">
    <location>
        <begin position="277"/>
        <end position="297"/>
    </location>
</feature>
<dbReference type="GO" id="GO:0009060">
    <property type="term" value="P:aerobic respiration"/>
    <property type="evidence" value="ECO:0007669"/>
    <property type="project" value="TreeGrafter"/>
</dbReference>
<comment type="subunit">
    <text evidence="5">NDH-1 is composed of 14 different subunits. Subunits NuoA, H, J, K, L, M, N constitute the membrane sector of the complex.</text>
</comment>
<accession>A0A402CYF4</accession>
<feature type="transmembrane region" description="Helical" evidence="5">
    <location>
        <begin position="221"/>
        <end position="240"/>
    </location>
</feature>
<dbReference type="GO" id="GO:0003954">
    <property type="term" value="F:NADH dehydrogenase activity"/>
    <property type="evidence" value="ECO:0007669"/>
    <property type="project" value="TreeGrafter"/>
</dbReference>
<feature type="transmembrane region" description="Helical" evidence="5">
    <location>
        <begin position="142"/>
        <end position="162"/>
    </location>
</feature>
<keyword evidence="5" id="KW-0874">Quinone</keyword>
<dbReference type="GO" id="GO:0005886">
    <property type="term" value="C:plasma membrane"/>
    <property type="evidence" value="ECO:0007669"/>
    <property type="project" value="UniProtKB-SubCell"/>
</dbReference>
<comment type="subcellular location">
    <subcellularLocation>
        <location evidence="5 6">Cell membrane</location>
        <topology evidence="5 6">Multi-pass membrane protein</topology>
    </subcellularLocation>
    <subcellularLocation>
        <location evidence="1">Membrane</location>
        <topology evidence="1">Multi-pass membrane protein</topology>
    </subcellularLocation>
</comment>
<dbReference type="KEGG" id="ccot:CCAX7_34130"/>
<dbReference type="HAMAP" id="MF_01350">
    <property type="entry name" value="NDH1_NuoH"/>
    <property type="match status" value="1"/>
</dbReference>
<keyword evidence="5" id="KW-1003">Cell membrane</keyword>
<keyword evidence="5" id="KW-1278">Translocase</keyword>
<evidence type="ECO:0000313" key="7">
    <source>
        <dbReference type="EMBL" id="BDI31362.1"/>
    </source>
</evidence>
<feature type="transmembrane region" description="Helical" evidence="5">
    <location>
        <begin position="357"/>
        <end position="382"/>
    </location>
</feature>
<evidence type="ECO:0000256" key="5">
    <source>
        <dbReference type="HAMAP-Rule" id="MF_01350"/>
    </source>
</evidence>
<dbReference type="InterPro" id="IPR018086">
    <property type="entry name" value="NADH_UbQ_OxRdtase_su1_CS"/>
</dbReference>
<feature type="transmembrane region" description="Helical" evidence="5">
    <location>
        <begin position="388"/>
        <end position="408"/>
    </location>
</feature>
<dbReference type="PROSITE" id="PS00668">
    <property type="entry name" value="COMPLEX1_ND1_2"/>
    <property type="match status" value="1"/>
</dbReference>
<feature type="transmembrane region" description="Helical" evidence="5">
    <location>
        <begin position="32"/>
        <end position="56"/>
    </location>
</feature>
<dbReference type="PANTHER" id="PTHR11432">
    <property type="entry name" value="NADH DEHYDROGENASE SUBUNIT 1"/>
    <property type="match status" value="1"/>
</dbReference>
<evidence type="ECO:0000256" key="2">
    <source>
        <dbReference type="ARBA" id="ARBA00022692"/>
    </source>
</evidence>
<dbReference type="GO" id="GO:0016655">
    <property type="term" value="F:oxidoreductase activity, acting on NAD(P)H, quinone or similar compound as acceptor"/>
    <property type="evidence" value="ECO:0007669"/>
    <property type="project" value="UniProtKB-UniRule"/>
</dbReference>
<dbReference type="NCBIfam" id="NF004741">
    <property type="entry name" value="PRK06076.1-2"/>
    <property type="match status" value="1"/>
</dbReference>
<dbReference type="PANTHER" id="PTHR11432:SF3">
    <property type="entry name" value="NADH-UBIQUINONE OXIDOREDUCTASE CHAIN 1"/>
    <property type="match status" value="1"/>
</dbReference>
<evidence type="ECO:0000256" key="6">
    <source>
        <dbReference type="RuleBase" id="RU000471"/>
    </source>
</evidence>
<comment type="function">
    <text evidence="5">NDH-1 shuttles electrons from NADH, via FMN and iron-sulfur (Fe-S) centers, to quinones in the respiratory chain. The immediate electron acceptor for the enzyme in this species is believed to be ubiquinone. Couples the redox reaction to proton translocation (for every two electrons transferred, four hydrogen ions are translocated across the cytoplasmic membrane), and thus conserves the redox energy in a proton gradient. This subunit may bind ubiquinone.</text>
</comment>